<gene>
    <name evidence="1" type="ORF">M407DRAFT_231473</name>
</gene>
<proteinExistence type="predicted"/>
<keyword evidence="2" id="KW-1185">Reference proteome</keyword>
<organism evidence="1 2">
    <name type="scientific">Tulasnella calospora MUT 4182</name>
    <dbReference type="NCBI Taxonomy" id="1051891"/>
    <lineage>
        <taxon>Eukaryota</taxon>
        <taxon>Fungi</taxon>
        <taxon>Dikarya</taxon>
        <taxon>Basidiomycota</taxon>
        <taxon>Agaricomycotina</taxon>
        <taxon>Agaricomycetes</taxon>
        <taxon>Cantharellales</taxon>
        <taxon>Tulasnellaceae</taxon>
        <taxon>Tulasnella</taxon>
    </lineage>
</organism>
<protein>
    <submittedName>
        <fullName evidence="1">Uncharacterized protein</fullName>
    </submittedName>
</protein>
<reference evidence="1 2" key="1">
    <citation type="submission" date="2014-04" db="EMBL/GenBank/DDBJ databases">
        <authorList>
            <consortium name="DOE Joint Genome Institute"/>
            <person name="Kuo A."/>
            <person name="Girlanda M."/>
            <person name="Perotto S."/>
            <person name="Kohler A."/>
            <person name="Nagy L.G."/>
            <person name="Floudas D."/>
            <person name="Copeland A."/>
            <person name="Barry K.W."/>
            <person name="Cichocki N."/>
            <person name="Veneault-Fourrey C."/>
            <person name="LaButti K."/>
            <person name="Lindquist E.A."/>
            <person name="Lipzen A."/>
            <person name="Lundell T."/>
            <person name="Morin E."/>
            <person name="Murat C."/>
            <person name="Sun H."/>
            <person name="Tunlid A."/>
            <person name="Henrissat B."/>
            <person name="Grigoriev I.V."/>
            <person name="Hibbett D.S."/>
            <person name="Martin F."/>
            <person name="Nordberg H.P."/>
            <person name="Cantor M.N."/>
            <person name="Hua S.X."/>
        </authorList>
    </citation>
    <scope>NUCLEOTIDE SEQUENCE [LARGE SCALE GENOMIC DNA]</scope>
    <source>
        <strain evidence="1 2">MUT 4182</strain>
    </source>
</reference>
<name>A0A0C3QBR8_9AGAM</name>
<reference evidence="2" key="2">
    <citation type="submission" date="2015-01" db="EMBL/GenBank/DDBJ databases">
        <title>Evolutionary Origins and Diversification of the Mycorrhizal Mutualists.</title>
        <authorList>
            <consortium name="DOE Joint Genome Institute"/>
            <consortium name="Mycorrhizal Genomics Consortium"/>
            <person name="Kohler A."/>
            <person name="Kuo A."/>
            <person name="Nagy L.G."/>
            <person name="Floudas D."/>
            <person name="Copeland A."/>
            <person name="Barry K.W."/>
            <person name="Cichocki N."/>
            <person name="Veneault-Fourrey C."/>
            <person name="LaButti K."/>
            <person name="Lindquist E.A."/>
            <person name="Lipzen A."/>
            <person name="Lundell T."/>
            <person name="Morin E."/>
            <person name="Murat C."/>
            <person name="Riley R."/>
            <person name="Ohm R."/>
            <person name="Sun H."/>
            <person name="Tunlid A."/>
            <person name="Henrissat B."/>
            <person name="Grigoriev I.V."/>
            <person name="Hibbett D.S."/>
            <person name="Martin F."/>
        </authorList>
    </citation>
    <scope>NUCLEOTIDE SEQUENCE [LARGE SCALE GENOMIC DNA]</scope>
    <source>
        <strain evidence="2">MUT 4182</strain>
    </source>
</reference>
<evidence type="ECO:0000313" key="1">
    <source>
        <dbReference type="EMBL" id="KIO28000.1"/>
    </source>
</evidence>
<evidence type="ECO:0000313" key="2">
    <source>
        <dbReference type="Proteomes" id="UP000054248"/>
    </source>
</evidence>
<dbReference type="HOGENOM" id="CLU_1038979_0_0_1"/>
<dbReference type="EMBL" id="KN823000">
    <property type="protein sequence ID" value="KIO28000.1"/>
    <property type="molecule type" value="Genomic_DNA"/>
</dbReference>
<dbReference type="AlphaFoldDB" id="A0A0C3QBR8"/>
<accession>A0A0C3QBR8</accession>
<dbReference type="Proteomes" id="UP000054248">
    <property type="component" value="Unassembled WGS sequence"/>
</dbReference>
<sequence>MDIQNLCAHLNSCSDALIYPDWKLLSLISWAVAQLPRIKSLHNSDFERMARAFRGDVDAAPELIHQAFEVLSAREHVYTLDRDRVLINLLRCSSQVVTDECPHPEMRMEQTLVLLRAAEKALRSASGSSEIRTLVGKMRDAVVPKFKKTCVREHNLYVEVTTVSPEVLDTLISLFQALTEPSPTQSSKEEDMRTLRAFKPLLDNVLSAETVFEWENGEHTADERPKSLVQSLKSLRQVLKQFMPDLDLYQDDYETSEADISVSHQSST</sequence>